<accession>A0ABP0D246</accession>
<dbReference type="PANTHER" id="PTHR45024">
    <property type="entry name" value="DEHYDROGENASES, SHORT CHAIN"/>
    <property type="match status" value="1"/>
</dbReference>
<dbReference type="EMBL" id="CAWUHD010000175">
    <property type="protein sequence ID" value="CAK7237170.1"/>
    <property type="molecule type" value="Genomic_DNA"/>
</dbReference>
<dbReference type="SUPFAM" id="SSF51735">
    <property type="entry name" value="NAD(P)-binding Rossmann-fold domains"/>
    <property type="match status" value="1"/>
</dbReference>
<evidence type="ECO:0000256" key="2">
    <source>
        <dbReference type="ARBA" id="ARBA00023002"/>
    </source>
</evidence>
<keyword evidence="5" id="KW-1185">Reference proteome</keyword>
<keyword evidence="2" id="KW-0560">Oxidoreductase</keyword>
<dbReference type="InterPro" id="IPR051687">
    <property type="entry name" value="Peroxisomal_Beta-Oxidation"/>
</dbReference>
<sequence length="315" mass="32894">MPVTVKDRVAIVTGAGGGLGFAYAMALAKAGAKVVVNDYGGDTTGANAGEDISRAQRAAEKIVAAGGVAVANTGDVTKDYEAIVATAIEAFGCVDILVNNAGVLGRMGKPDTVDAANFRRVVDITALGSAMMTRTVYPHMKARNWGRIVNVSSGSIFGLDFGSDCAYTASKGAAFGMTRELGRVAVRDGIKCNGVLPSGTSRLTALTPELHELTKQFMRPEQAAHFVVLLCSEECPVSGELFNITGVNASRVALATYPGTNQESAEGFLANWYAVMGNKEDAVFLNSTGELAGFLFSRASGSKFDTLENFGVHLD</sequence>
<dbReference type="PRINTS" id="PR00081">
    <property type="entry name" value="GDHRDH"/>
</dbReference>
<dbReference type="Pfam" id="PF00106">
    <property type="entry name" value="adh_short"/>
    <property type="match status" value="1"/>
</dbReference>
<name>A0ABP0D246_9PEZI</name>
<evidence type="ECO:0000313" key="5">
    <source>
        <dbReference type="Proteomes" id="UP001642482"/>
    </source>
</evidence>
<dbReference type="InterPro" id="IPR036291">
    <property type="entry name" value="NAD(P)-bd_dom_sf"/>
</dbReference>
<evidence type="ECO:0000256" key="3">
    <source>
        <dbReference type="RuleBase" id="RU000363"/>
    </source>
</evidence>
<proteinExistence type="inferred from homology"/>
<evidence type="ECO:0000313" key="4">
    <source>
        <dbReference type="EMBL" id="CAK7237170.1"/>
    </source>
</evidence>
<gene>
    <name evidence="4" type="primary">FOX2_4</name>
    <name evidence="4" type="ORF">SEUCBS140593_009867</name>
</gene>
<organism evidence="4 5">
    <name type="scientific">Sporothrix eucalyptigena</name>
    <dbReference type="NCBI Taxonomy" id="1812306"/>
    <lineage>
        <taxon>Eukaryota</taxon>
        <taxon>Fungi</taxon>
        <taxon>Dikarya</taxon>
        <taxon>Ascomycota</taxon>
        <taxon>Pezizomycotina</taxon>
        <taxon>Sordariomycetes</taxon>
        <taxon>Sordariomycetidae</taxon>
        <taxon>Ophiostomatales</taxon>
        <taxon>Ophiostomataceae</taxon>
        <taxon>Sporothrix</taxon>
    </lineage>
</organism>
<comment type="similarity">
    <text evidence="1 3">Belongs to the short-chain dehydrogenases/reductases (SDR) family.</text>
</comment>
<evidence type="ECO:0000256" key="1">
    <source>
        <dbReference type="ARBA" id="ARBA00006484"/>
    </source>
</evidence>
<dbReference type="Proteomes" id="UP001642482">
    <property type="component" value="Unassembled WGS sequence"/>
</dbReference>
<reference evidence="4 5" key="1">
    <citation type="submission" date="2024-01" db="EMBL/GenBank/DDBJ databases">
        <authorList>
            <person name="Allen C."/>
            <person name="Tagirdzhanova G."/>
        </authorList>
    </citation>
    <scope>NUCLEOTIDE SEQUENCE [LARGE SCALE GENOMIC DNA]</scope>
</reference>
<dbReference type="PANTHER" id="PTHR45024:SF2">
    <property type="entry name" value="SCP2 DOMAIN-CONTAINING PROTEIN"/>
    <property type="match status" value="1"/>
</dbReference>
<dbReference type="PRINTS" id="PR00080">
    <property type="entry name" value="SDRFAMILY"/>
</dbReference>
<dbReference type="InterPro" id="IPR002347">
    <property type="entry name" value="SDR_fam"/>
</dbReference>
<dbReference type="Gene3D" id="3.40.50.720">
    <property type="entry name" value="NAD(P)-binding Rossmann-like Domain"/>
    <property type="match status" value="1"/>
</dbReference>
<comment type="caution">
    <text evidence="4">The sequence shown here is derived from an EMBL/GenBank/DDBJ whole genome shotgun (WGS) entry which is preliminary data.</text>
</comment>
<protein>
    <submittedName>
        <fullName evidence="4">Bifunctional hydroxyacyl-CoA dehydrogenase/enoyl-CoA hydratase fox2</fullName>
    </submittedName>
</protein>